<evidence type="ECO:0000313" key="2">
    <source>
        <dbReference type="EMBL" id="AGJ90838.1"/>
    </source>
</evidence>
<dbReference type="HOGENOM" id="CLU_000445_44_2_14"/>
<dbReference type="PATRIC" id="fig|1292033.3.peg.416"/>
<dbReference type="GO" id="GO:0005737">
    <property type="term" value="C:cytoplasm"/>
    <property type="evidence" value="ECO:0007669"/>
    <property type="project" value="TreeGrafter"/>
</dbReference>
<gene>
    <name evidence="2" type="ORF">MPUT9231_4280</name>
</gene>
<evidence type="ECO:0000313" key="3">
    <source>
        <dbReference type="Proteomes" id="UP000012984"/>
    </source>
</evidence>
<dbReference type="Proteomes" id="UP000012984">
    <property type="component" value="Chromosome"/>
</dbReference>
<protein>
    <recommendedName>
        <fullName evidence="1">DJ-1/PfpI domain-containing protein</fullName>
    </recommendedName>
</protein>
<reference evidence="2 3" key="1">
    <citation type="journal article" date="2013" name="Genome Announc.">
        <title>Complete Genome Sequence of Mycoplasma putrefaciens Strain 9231, One of the Agents of Contagious Agalactia in Goats.</title>
        <authorList>
            <person name="Dupuy V."/>
            <person name="Sirand-Pugnet P."/>
            <person name="Baranowski E."/>
            <person name="Barre A."/>
            <person name="Breton M."/>
            <person name="Couture C."/>
            <person name="Dordet-Frisoni E."/>
            <person name="Gaurivaud P."/>
            <person name="Jacob D."/>
            <person name="Lemaitre C."/>
            <person name="Manso-Silvan L."/>
            <person name="Nikolski M."/>
            <person name="Nouvel L.X."/>
            <person name="Poumarat F."/>
            <person name="Tardy F."/>
            <person name="Thebault P."/>
            <person name="Theil S."/>
            <person name="Citti C."/>
            <person name="Blanchard A."/>
            <person name="Thiaucourt F."/>
        </authorList>
    </citation>
    <scope>NUCLEOTIDE SEQUENCE [LARGE SCALE GENOMIC DNA]</scope>
    <source>
        <strain evidence="2">Mput9231</strain>
    </source>
</reference>
<dbReference type="PANTHER" id="PTHR48094">
    <property type="entry name" value="PROTEIN/NUCLEIC ACID DEGLYCASE DJ-1-RELATED"/>
    <property type="match status" value="1"/>
</dbReference>
<dbReference type="InterPro" id="IPR029062">
    <property type="entry name" value="Class_I_gatase-like"/>
</dbReference>
<dbReference type="AlphaFoldDB" id="M9WA11"/>
<dbReference type="InterPro" id="IPR050325">
    <property type="entry name" value="Prot/Nucl_acid_deglycase"/>
</dbReference>
<dbReference type="InterPro" id="IPR002818">
    <property type="entry name" value="DJ-1/PfpI"/>
</dbReference>
<dbReference type="EMBL" id="CP004357">
    <property type="protein sequence ID" value="AGJ90838.1"/>
    <property type="molecule type" value="Genomic_DNA"/>
</dbReference>
<name>M9WA11_9MOLU</name>
<feature type="domain" description="DJ-1/PfpI" evidence="1">
    <location>
        <begin position="2"/>
        <end position="163"/>
    </location>
</feature>
<dbReference type="RefSeq" id="WP_015587433.1">
    <property type="nucleotide sequence ID" value="NC_021083.1"/>
</dbReference>
<sequence length="183" mass="20087">MKKILMYLNPGFEETEAVSVCDVLRRANILVEIVSTTDQLEVVGAHKITLKADKLWQDINLNDYDGMFLPGGSGVVSLIGNQQMINDILEFNKQNKLIAAICAAPQIIGQTKLLDDKNVTYFPGCDQFLKNANYVKKAFVTDNNFITGASIGSAILFALEIVSYLLGSKISAEIEKSLVILGR</sequence>
<keyword evidence="3" id="KW-1185">Reference proteome</keyword>
<dbReference type="KEGG" id="mput:MPUT9231_4280"/>
<dbReference type="PANTHER" id="PTHR48094:SF12">
    <property type="entry name" value="PARKINSON DISEASE PROTEIN 7 HOMOLOG"/>
    <property type="match status" value="1"/>
</dbReference>
<dbReference type="CDD" id="cd03135">
    <property type="entry name" value="GATase1_DJ-1"/>
    <property type="match status" value="1"/>
</dbReference>
<accession>M9WA11</accession>
<dbReference type="Pfam" id="PF01965">
    <property type="entry name" value="DJ-1_PfpI"/>
    <property type="match status" value="1"/>
</dbReference>
<dbReference type="NCBIfam" id="TIGR01383">
    <property type="entry name" value="not_thiJ"/>
    <property type="match status" value="1"/>
</dbReference>
<dbReference type="InterPro" id="IPR006287">
    <property type="entry name" value="DJ-1"/>
</dbReference>
<evidence type="ECO:0000259" key="1">
    <source>
        <dbReference type="Pfam" id="PF01965"/>
    </source>
</evidence>
<dbReference type="eggNOG" id="COG0693">
    <property type="taxonomic scope" value="Bacteria"/>
</dbReference>
<dbReference type="Gene3D" id="3.40.50.880">
    <property type="match status" value="1"/>
</dbReference>
<dbReference type="SUPFAM" id="SSF52317">
    <property type="entry name" value="Class I glutamine amidotransferase-like"/>
    <property type="match status" value="1"/>
</dbReference>
<organism evidence="2 3">
    <name type="scientific">Mycoplasma putrefaciens Mput9231</name>
    <dbReference type="NCBI Taxonomy" id="1292033"/>
    <lineage>
        <taxon>Bacteria</taxon>
        <taxon>Bacillati</taxon>
        <taxon>Mycoplasmatota</taxon>
        <taxon>Mollicutes</taxon>
        <taxon>Mycoplasmataceae</taxon>
        <taxon>Mycoplasma</taxon>
    </lineage>
</organism>
<dbReference type="OrthoDB" id="9800516at2"/>
<proteinExistence type="predicted"/>